<dbReference type="SMART" id="SM00858">
    <property type="entry name" value="SAF"/>
    <property type="match status" value="1"/>
</dbReference>
<reference evidence="3 4" key="1">
    <citation type="submission" date="2023-01" db="EMBL/GenBank/DDBJ databases">
        <title>Novel species of the genus Asticcacaulis isolated from rivers.</title>
        <authorList>
            <person name="Lu H."/>
        </authorList>
    </citation>
    <scope>NUCLEOTIDE SEQUENCE [LARGE SCALE GENOMIC DNA]</scope>
    <source>
        <strain evidence="3 4">DXS10W</strain>
    </source>
</reference>
<evidence type="ECO:0000259" key="2">
    <source>
        <dbReference type="SMART" id="SM00858"/>
    </source>
</evidence>
<proteinExistence type="predicted"/>
<keyword evidence="1" id="KW-0456">Lyase</keyword>
<evidence type="ECO:0000313" key="3">
    <source>
        <dbReference type="EMBL" id="MDC7693711.1"/>
    </source>
</evidence>
<accession>A0ABT5IBZ3</accession>
<sequence>MSAHRAGPLILLHASDNVAVCRAAIAAGSVVTVGAEALSITEAIEVGHKVAVRDLKAGDKIFKYGAPIGSMTKDTPKGGHVHMHNMKSDYISSHTREASGGAHA</sequence>
<keyword evidence="4" id="KW-1185">Reference proteome</keyword>
<dbReference type="Pfam" id="PF08666">
    <property type="entry name" value="SAF"/>
    <property type="match status" value="1"/>
</dbReference>
<dbReference type="InterPro" id="IPR013974">
    <property type="entry name" value="SAF"/>
</dbReference>
<dbReference type="RefSeq" id="WP_272740469.1">
    <property type="nucleotide sequence ID" value="NZ_JAQQKW010000003.1"/>
</dbReference>
<protein>
    <submittedName>
        <fullName evidence="3">UxaA family hydrolase</fullName>
    </submittedName>
</protein>
<dbReference type="CDD" id="cd11613">
    <property type="entry name" value="SAF_AH_GD"/>
    <property type="match status" value="1"/>
</dbReference>
<dbReference type="PANTHER" id="PTHR30536:SF5">
    <property type="entry name" value="ALTRONATE DEHYDRATASE"/>
    <property type="match status" value="1"/>
</dbReference>
<dbReference type="EMBL" id="JAQQKW010000003">
    <property type="protein sequence ID" value="MDC7693711.1"/>
    <property type="molecule type" value="Genomic_DNA"/>
</dbReference>
<gene>
    <name evidence="3" type="ORF">PQU94_05380</name>
</gene>
<organism evidence="3 4">
    <name type="scientific">Asticcacaulis currens</name>
    <dbReference type="NCBI Taxonomy" id="2984210"/>
    <lineage>
        <taxon>Bacteria</taxon>
        <taxon>Pseudomonadati</taxon>
        <taxon>Pseudomonadota</taxon>
        <taxon>Alphaproteobacteria</taxon>
        <taxon>Caulobacterales</taxon>
        <taxon>Caulobacteraceae</taxon>
        <taxon>Asticcacaulis</taxon>
    </lineage>
</organism>
<dbReference type="GO" id="GO:0016787">
    <property type="term" value="F:hydrolase activity"/>
    <property type="evidence" value="ECO:0007669"/>
    <property type="project" value="UniProtKB-KW"/>
</dbReference>
<name>A0ABT5IBZ3_9CAUL</name>
<evidence type="ECO:0000256" key="1">
    <source>
        <dbReference type="ARBA" id="ARBA00023239"/>
    </source>
</evidence>
<feature type="domain" description="SAF" evidence="2">
    <location>
        <begin position="16"/>
        <end position="87"/>
    </location>
</feature>
<dbReference type="Gene3D" id="2.30.130.110">
    <property type="match status" value="1"/>
</dbReference>
<comment type="caution">
    <text evidence="3">The sequence shown here is derived from an EMBL/GenBank/DDBJ whole genome shotgun (WGS) entry which is preliminary data.</text>
</comment>
<dbReference type="InterPro" id="IPR052172">
    <property type="entry name" value="UxaA_altronate/galactarate_dh"/>
</dbReference>
<evidence type="ECO:0000313" key="4">
    <source>
        <dbReference type="Proteomes" id="UP001216595"/>
    </source>
</evidence>
<keyword evidence="3" id="KW-0378">Hydrolase</keyword>
<dbReference type="Proteomes" id="UP001216595">
    <property type="component" value="Unassembled WGS sequence"/>
</dbReference>
<dbReference type="PANTHER" id="PTHR30536">
    <property type="entry name" value="ALTRONATE/GALACTARATE DEHYDRATASE"/>
    <property type="match status" value="1"/>
</dbReference>
<dbReference type="InterPro" id="IPR044144">
    <property type="entry name" value="SAF_UxaA/GarD"/>
</dbReference>